<dbReference type="EMBL" id="MU004342">
    <property type="protein sequence ID" value="KAF2655922.1"/>
    <property type="molecule type" value="Genomic_DNA"/>
</dbReference>
<name>A0A6A6T8E2_9PLEO</name>
<dbReference type="GO" id="GO:0008139">
    <property type="term" value="F:nuclear localization sequence binding"/>
    <property type="evidence" value="ECO:0007669"/>
    <property type="project" value="TreeGrafter"/>
</dbReference>
<evidence type="ECO:0000313" key="3">
    <source>
        <dbReference type="Proteomes" id="UP000799324"/>
    </source>
</evidence>
<proteinExistence type="predicted"/>
<dbReference type="Gene3D" id="1.10.10.2360">
    <property type="match status" value="1"/>
</dbReference>
<feature type="compositionally biased region" description="Polar residues" evidence="1">
    <location>
        <begin position="320"/>
        <end position="350"/>
    </location>
</feature>
<gene>
    <name evidence="2" type="ORF">K491DRAFT_715771</name>
</gene>
<feature type="compositionally biased region" description="Polar residues" evidence="1">
    <location>
        <begin position="852"/>
        <end position="868"/>
    </location>
</feature>
<feature type="compositionally biased region" description="Polar residues" evidence="1">
    <location>
        <begin position="882"/>
        <end position="893"/>
    </location>
</feature>
<reference evidence="2" key="1">
    <citation type="journal article" date="2020" name="Stud. Mycol.">
        <title>101 Dothideomycetes genomes: a test case for predicting lifestyles and emergence of pathogens.</title>
        <authorList>
            <person name="Haridas S."/>
            <person name="Albert R."/>
            <person name="Binder M."/>
            <person name="Bloem J."/>
            <person name="Labutti K."/>
            <person name="Salamov A."/>
            <person name="Andreopoulos B."/>
            <person name="Baker S."/>
            <person name="Barry K."/>
            <person name="Bills G."/>
            <person name="Bluhm B."/>
            <person name="Cannon C."/>
            <person name="Castanera R."/>
            <person name="Culley D."/>
            <person name="Daum C."/>
            <person name="Ezra D."/>
            <person name="Gonzalez J."/>
            <person name="Henrissat B."/>
            <person name="Kuo A."/>
            <person name="Liang C."/>
            <person name="Lipzen A."/>
            <person name="Lutzoni F."/>
            <person name="Magnuson J."/>
            <person name="Mondo S."/>
            <person name="Nolan M."/>
            <person name="Ohm R."/>
            <person name="Pangilinan J."/>
            <person name="Park H.-J."/>
            <person name="Ramirez L."/>
            <person name="Alfaro M."/>
            <person name="Sun H."/>
            <person name="Tritt A."/>
            <person name="Yoshinaga Y."/>
            <person name="Zwiers L.-H."/>
            <person name="Turgeon B."/>
            <person name="Goodwin S."/>
            <person name="Spatafora J."/>
            <person name="Crous P."/>
            <person name="Grigoriev I."/>
        </authorList>
    </citation>
    <scope>NUCLEOTIDE SEQUENCE</scope>
    <source>
        <strain evidence="2">CBS 122681</strain>
    </source>
</reference>
<dbReference type="GO" id="GO:0003723">
    <property type="term" value="F:RNA binding"/>
    <property type="evidence" value="ECO:0007669"/>
    <property type="project" value="TreeGrafter"/>
</dbReference>
<dbReference type="PANTHER" id="PTHR23198">
    <property type="entry name" value="NUCLEOPORIN"/>
    <property type="match status" value="1"/>
</dbReference>
<dbReference type="GO" id="GO:0017056">
    <property type="term" value="F:structural constituent of nuclear pore"/>
    <property type="evidence" value="ECO:0007669"/>
    <property type="project" value="TreeGrafter"/>
</dbReference>
<accession>A0A6A6T8E2</accession>
<dbReference type="PANTHER" id="PTHR23198:SF6">
    <property type="entry name" value="NUCLEAR PORE COMPLEX PROTEIN NUP98-NUP96"/>
    <property type="match status" value="1"/>
</dbReference>
<feature type="region of interest" description="Disordered" evidence="1">
    <location>
        <begin position="397"/>
        <end position="449"/>
    </location>
</feature>
<protein>
    <submittedName>
        <fullName evidence="2">Uncharacterized protein</fullName>
    </submittedName>
</protein>
<feature type="region of interest" description="Disordered" evidence="1">
    <location>
        <begin position="1283"/>
        <end position="1338"/>
    </location>
</feature>
<feature type="compositionally biased region" description="Polar residues" evidence="1">
    <location>
        <begin position="902"/>
        <end position="924"/>
    </location>
</feature>
<dbReference type="Proteomes" id="UP000799324">
    <property type="component" value="Unassembled WGS sequence"/>
</dbReference>
<organism evidence="2 3">
    <name type="scientific">Lophiostoma macrostomum CBS 122681</name>
    <dbReference type="NCBI Taxonomy" id="1314788"/>
    <lineage>
        <taxon>Eukaryota</taxon>
        <taxon>Fungi</taxon>
        <taxon>Dikarya</taxon>
        <taxon>Ascomycota</taxon>
        <taxon>Pezizomycotina</taxon>
        <taxon>Dothideomycetes</taxon>
        <taxon>Pleosporomycetidae</taxon>
        <taxon>Pleosporales</taxon>
        <taxon>Lophiostomataceae</taxon>
        <taxon>Lophiostoma</taxon>
    </lineage>
</organism>
<evidence type="ECO:0000256" key="1">
    <source>
        <dbReference type="SAM" id="MobiDB-lite"/>
    </source>
</evidence>
<feature type="compositionally biased region" description="Gly residues" evidence="1">
    <location>
        <begin position="952"/>
        <end position="961"/>
    </location>
</feature>
<dbReference type="GO" id="GO:0044614">
    <property type="term" value="C:nuclear pore cytoplasmic filaments"/>
    <property type="evidence" value="ECO:0007669"/>
    <property type="project" value="TreeGrafter"/>
</dbReference>
<dbReference type="GO" id="GO:0006405">
    <property type="term" value="P:RNA export from nucleus"/>
    <property type="evidence" value="ECO:0007669"/>
    <property type="project" value="TreeGrafter"/>
</dbReference>
<dbReference type="GO" id="GO:0034398">
    <property type="term" value="P:telomere tethering at nuclear periphery"/>
    <property type="evidence" value="ECO:0007669"/>
    <property type="project" value="TreeGrafter"/>
</dbReference>
<feature type="region of interest" description="Disordered" evidence="1">
    <location>
        <begin position="775"/>
        <end position="797"/>
    </location>
</feature>
<keyword evidence="3" id="KW-1185">Reference proteome</keyword>
<dbReference type="GO" id="GO:0000973">
    <property type="term" value="P:post-transcriptional tethering of RNA polymerase II gene DNA at nuclear periphery"/>
    <property type="evidence" value="ECO:0007669"/>
    <property type="project" value="TreeGrafter"/>
</dbReference>
<feature type="compositionally biased region" description="Low complexity" evidence="1">
    <location>
        <begin position="981"/>
        <end position="996"/>
    </location>
</feature>
<dbReference type="GO" id="GO:0006606">
    <property type="term" value="P:protein import into nucleus"/>
    <property type="evidence" value="ECO:0007669"/>
    <property type="project" value="TreeGrafter"/>
</dbReference>
<feature type="region of interest" description="Disordered" evidence="1">
    <location>
        <begin position="308"/>
        <end position="381"/>
    </location>
</feature>
<dbReference type="OrthoDB" id="3797628at2759"/>
<feature type="compositionally biased region" description="Gly residues" evidence="1">
    <location>
        <begin position="1291"/>
        <end position="1303"/>
    </location>
</feature>
<sequence length="1338" mass="138087">MATLEVRQAQLLDFIPRLNDKAKEAAFGLYTFKYFVEEQAHAIVGLFHSLLSITVVIPELRKLLQVHPPLFTEHQVSRLDELFSDVCTVLGWVQTAIKAADCFLHPSTDVPRRVKQSFPCVSLNNHEQALNACFREAFSIVVGAKVAHMDRYGFLEDERVFECLRLREVMRQTGNNDIPHGLRDSLPVPAPALPGVASTFTPVQPADPALLPLPAPFISSVDVIELQHPKGFRGRYGHPDYPLAEKKAYIQLQPPEPGVDFAESFEEAELRRYQLRQEGRYPDIASFGIWPPISIQPNSVQDFQLRASMSDDSQGPPVAQASSAPDTPVMTPTSTRDSTPASDTDDNTVTGVADLVSDAGKEKAAPSTDTDSDQAKLASPPSVIDCANEVLKSVEGSASISGGSGSGETSTTPDASTVFQPSPPQDDASTNDSPDVSAPAPIPTAATGDAEQDKRLEAYFIYPTSGNARRGVQIWYEIQSLPLQNEAIKTHLQHFESGYSVINAIGDLLPEQLRLVLDKVTNRHGHLLSVQCTHDVDLDTKMGTFKLQAIIFVLGTSSPPEGTKEPNHMSPATTSNPFPSLFGINPSGGNTNNNNSSYFGGFGNLGRPSESVFGVQPTKDSFNPSGSSTALPISTDVNAYIETLKQRGDPCQCVEANPLPTYSDGALHHYQSITAMPAYSNHSFEELQLEDRKAGLTGPGSGIVQGDERNVSSNTLGGGNLFGSQPSIPLTYQGLVDRSLKSQQSEKSPYEAAYPLHPGLGHLGGLIKNGPDVPVSSSPLKPVQAASSGSSGLFGGSNKTITAPSQVTSVALPNSTTSSAGGGLFGTSSAGGGSFGTSSAKGGLFGTSSTDGLFGSSNKDQNTKQSSAFGGVPPTFEAPSLFGNTRSSSTLPSSGLFGQPRRPNSSGLFSNPFRSYTPAPTSNLAGFGTLGSGGTSRQSGDSHVGPQPSLFGLGGLFGGSGTTSSGGHFGQPHGTSSTAPSQSTSLTGGLFGSTGTRDTGPGGTLFGGSRPAPGGLFDSSVPAPPTRSTSGGLFGSAPASALSINAHPASKIDVFGSLGPAPAPASSSGLFANLGVSNVSPMIRTSGPPLFGTSSTTAGAHISAPSLFSNYAGSSATPASSSGSPLFGTSAKTAAAPVSATSLFDSLGGSGNAVASGAHSPFRVVTPSAPPTDVAPAPAASTNDCADVIAQLRNASAASSSESEPAESTAPLDIYAPKAAAKCKNCETLLAGHTQLELVLGSCDVCSLKWYTTTCMICVPRLDGIRAQARSGLAGVEAHASMGGSASVAGQGDGGGVAIGGGEAGDEGDDGHVDHGDEDEGDGGQNPTVEDATEEDEL</sequence>
<evidence type="ECO:0000313" key="2">
    <source>
        <dbReference type="EMBL" id="KAF2655922.1"/>
    </source>
</evidence>
<feature type="compositionally biased region" description="Low complexity" evidence="1">
    <location>
        <begin position="397"/>
        <end position="412"/>
    </location>
</feature>
<dbReference type="InterPro" id="IPR037665">
    <property type="entry name" value="Nucleoporin_S59-like"/>
</dbReference>
<feature type="region of interest" description="Disordered" evidence="1">
    <location>
        <begin position="852"/>
        <end position="1034"/>
    </location>
</feature>